<keyword evidence="3" id="KW-1185">Reference proteome</keyword>
<dbReference type="Proteomes" id="UP001177209">
    <property type="component" value="Unassembled WGS sequence"/>
</dbReference>
<organism evidence="2 3">
    <name type="scientific">Pygoscelis papua</name>
    <name type="common">Gentoo penguin</name>
    <dbReference type="NCBI Taxonomy" id="30457"/>
    <lineage>
        <taxon>Eukaryota</taxon>
        <taxon>Metazoa</taxon>
        <taxon>Chordata</taxon>
        <taxon>Craniata</taxon>
        <taxon>Vertebrata</taxon>
        <taxon>Euteleostomi</taxon>
        <taxon>Archelosauria</taxon>
        <taxon>Archosauria</taxon>
        <taxon>Dinosauria</taxon>
        <taxon>Saurischia</taxon>
        <taxon>Theropoda</taxon>
        <taxon>Coelurosauria</taxon>
        <taxon>Aves</taxon>
        <taxon>Neognathae</taxon>
        <taxon>Neoaves</taxon>
        <taxon>Aequornithes</taxon>
        <taxon>Sphenisciformes</taxon>
        <taxon>Spheniscidae</taxon>
        <taxon>Pygoscelis</taxon>
    </lineage>
</organism>
<dbReference type="GO" id="GO:0005829">
    <property type="term" value="C:cytosol"/>
    <property type="evidence" value="ECO:0007669"/>
    <property type="project" value="TreeGrafter"/>
</dbReference>
<dbReference type="InterPro" id="IPR052813">
    <property type="entry name" value="CMIP"/>
</dbReference>
<comment type="caution">
    <text evidence="2">The sequence shown here is derived from an EMBL/GenBank/DDBJ whole genome shotgun (WGS) entry which is preliminary data.</text>
</comment>
<feature type="domain" description="C-Maf-inducing protein PH" evidence="1">
    <location>
        <begin position="2"/>
        <end position="111"/>
    </location>
</feature>
<feature type="non-terminal residue" evidence="2">
    <location>
        <position position="638"/>
    </location>
</feature>
<dbReference type="InterPro" id="IPR056429">
    <property type="entry name" value="PH_CMIP"/>
</dbReference>
<dbReference type="InterPro" id="IPR032675">
    <property type="entry name" value="LRR_dom_sf"/>
</dbReference>
<dbReference type="Pfam" id="PF23066">
    <property type="entry name" value="PH_21"/>
    <property type="match status" value="1"/>
</dbReference>
<evidence type="ECO:0000259" key="1">
    <source>
        <dbReference type="Pfam" id="PF23066"/>
    </source>
</evidence>
<name>A0AA40GM05_PYGPA</name>
<sequence>MRYKLLQEGDIQVCVIRHPRTFLSKILTSKFLRRWEPHHLTLADNSVASATPTGYMENSISYSAIEDVQLLSWENAPKYCLQLTIPGGTVLLQAANSYLRDQWFHSLQWKVSSALRCLPSVPLRILFSIPYSFILFIFSKKNIFLQNAYSRCSPLINFFSLFLSFFLKAIAPLLENNHPPPDLCEFFCKHCRERPRSMVVIEVFTPVVQRILKHNMDFGKCPRLRLFTQEYILALNELNAGMEVVKKFIHSMHGPTGQCPHPRVLPNLVAVCLAAIYSCYEEFINSRDNSPSLKEIRNGCQQQCDRKPNLPLRLLHTSPDLVSQEATLTESRLKPVIVTSNEIHVEVERNNTANQKMTANVGNDSEPNLIDCLMVSPTCSTISIELSAQADRILGCYVEILKMLSDYDDWRPALASLLQPIPFPKEALAHEKFTKELKYVIQRFAEDPRQEVHSCLLSVRAGKDGWFQLYSPGGVACDDDGELFASMVHILMGSCYKTKKFLLSLAENKLGPCMLLALRGNQTMVEILCLMLEYNIIDNNDTQLQIISTLESTDVGKRMYEQLCDRQRELKELQRKGGPTRLTLPSKSTDADLARLLSSGSFGNLENLSLAFTNVTSACAEHLIKLPSLKQLNLWSTQ</sequence>
<dbReference type="AlphaFoldDB" id="A0AA40GM05"/>
<gene>
    <name evidence="2" type="primary">Cmip</name>
    <name evidence="2" type="ORF">KCX86_0007367</name>
</gene>
<proteinExistence type="predicted"/>
<feature type="non-terminal residue" evidence="2">
    <location>
        <position position="1"/>
    </location>
</feature>
<dbReference type="PANTHER" id="PTHR25480:SF0">
    <property type="entry name" value="C-MAF-INDUCING PROTEIN"/>
    <property type="match status" value="1"/>
</dbReference>
<reference evidence="2" key="1">
    <citation type="submission" date="2021-05" db="EMBL/GenBank/DDBJ databases">
        <title>A comprehensive genomic history of the evolution of penguins.</title>
        <authorList>
            <person name="Bi X."/>
        </authorList>
    </citation>
    <scope>NUCLEOTIDE SEQUENCE</scope>
    <source>
        <strain evidence="2">Gentoo_SouthGeorgia</strain>
        <tissue evidence="2">Blood</tissue>
    </source>
</reference>
<dbReference type="GO" id="GO:0005654">
    <property type="term" value="C:nucleoplasm"/>
    <property type="evidence" value="ECO:0007669"/>
    <property type="project" value="TreeGrafter"/>
</dbReference>
<accession>A0AA40GM05</accession>
<evidence type="ECO:0000313" key="3">
    <source>
        <dbReference type="Proteomes" id="UP001177209"/>
    </source>
</evidence>
<evidence type="ECO:0000313" key="2">
    <source>
        <dbReference type="EMBL" id="KAK1188630.1"/>
    </source>
</evidence>
<dbReference type="Gene3D" id="3.80.10.10">
    <property type="entry name" value="Ribonuclease Inhibitor"/>
    <property type="match status" value="1"/>
</dbReference>
<dbReference type="SUPFAM" id="SSF50729">
    <property type="entry name" value="PH domain-like"/>
    <property type="match status" value="1"/>
</dbReference>
<protein>
    <submittedName>
        <fullName evidence="2">CMIP protein</fullName>
    </submittedName>
</protein>
<dbReference type="EMBL" id="JAHCLZ010013188">
    <property type="protein sequence ID" value="KAK1188630.1"/>
    <property type="molecule type" value="Genomic_DNA"/>
</dbReference>
<dbReference type="PANTHER" id="PTHR25480">
    <property type="entry name" value="LEUCINE-RICH REPEAT-CONTAINING PROTEIN 73"/>
    <property type="match status" value="1"/>
</dbReference>